<evidence type="ECO:0000313" key="2">
    <source>
        <dbReference type="EMBL" id="RRS00663.1"/>
    </source>
</evidence>
<name>A0A426V1E5_9ACTN</name>
<keyword evidence="2" id="KW-0808">Transferase</keyword>
<evidence type="ECO:0000259" key="1">
    <source>
        <dbReference type="PROSITE" id="PS51186"/>
    </source>
</evidence>
<feature type="domain" description="N-acetyltransferase" evidence="1">
    <location>
        <begin position="4"/>
        <end position="187"/>
    </location>
</feature>
<dbReference type="AlphaFoldDB" id="A0A426V1E5"/>
<dbReference type="CDD" id="cd04301">
    <property type="entry name" value="NAT_SF"/>
    <property type="match status" value="1"/>
</dbReference>
<organism evidence="2 3">
    <name type="scientific">Glycomyces terrestris</name>
    <dbReference type="NCBI Taxonomy" id="2493553"/>
    <lineage>
        <taxon>Bacteria</taxon>
        <taxon>Bacillati</taxon>
        <taxon>Actinomycetota</taxon>
        <taxon>Actinomycetes</taxon>
        <taxon>Glycomycetales</taxon>
        <taxon>Glycomycetaceae</taxon>
        <taxon>Glycomyces</taxon>
    </lineage>
</organism>
<dbReference type="Gene3D" id="3.40.630.30">
    <property type="match status" value="1"/>
</dbReference>
<dbReference type="Proteomes" id="UP000277256">
    <property type="component" value="Unassembled WGS sequence"/>
</dbReference>
<dbReference type="InterPro" id="IPR000182">
    <property type="entry name" value="GNAT_dom"/>
</dbReference>
<comment type="caution">
    <text evidence="2">The sequence shown here is derived from an EMBL/GenBank/DDBJ whole genome shotgun (WGS) entry which is preliminary data.</text>
</comment>
<evidence type="ECO:0000313" key="3">
    <source>
        <dbReference type="Proteomes" id="UP000277256"/>
    </source>
</evidence>
<reference evidence="2 3" key="1">
    <citation type="submission" date="2018-12" db="EMBL/GenBank/DDBJ databases">
        <title>Glycomyces sp. YIM 121974 draft genome.</title>
        <authorList>
            <person name="Li Q."/>
        </authorList>
    </citation>
    <scope>NUCLEOTIDE SEQUENCE [LARGE SCALE GENOMIC DNA]</scope>
    <source>
        <strain evidence="2 3">YIM 121974</strain>
    </source>
</reference>
<protein>
    <submittedName>
        <fullName evidence="2">N-acetyltransferase</fullName>
    </submittedName>
</protein>
<proteinExistence type="predicted"/>
<gene>
    <name evidence="2" type="ORF">EIW28_08935</name>
</gene>
<keyword evidence="3" id="KW-1185">Reference proteome</keyword>
<dbReference type="SUPFAM" id="SSF55729">
    <property type="entry name" value="Acyl-CoA N-acyltransferases (Nat)"/>
    <property type="match status" value="1"/>
</dbReference>
<sequence length="341" mass="37903">MKIIEFNAADPDLIDQAYAVLTAAHRADTPENPTYTERFFRTLFTHPMPGRERHFFAAVGDDGRPAAFARLGFFTDQNLELSRLEAYVHPDHRTGTVEADLFDHVEAYSRDHGRTTIVSSAPVRWEAGPERDGARAALLEARGYTLALTTVNRRSPIDPLGPDEEQRRYDEALAKAGDAYEVRQWIGPVPDDLLDTMCRMETMIVSEIPLGDLEFEVEVITPEKVRAAEAVNAAEGRVKYASVAVDKATGEVVAWTEVGVDDGDDRNGHQGITIVDPAHRGHRLGLLLKLANLRLIREHAPALEHIWTDNADVNAPMIAINELMGYQTVDANAEYQLKPQS</sequence>
<dbReference type="GO" id="GO:0016747">
    <property type="term" value="F:acyltransferase activity, transferring groups other than amino-acyl groups"/>
    <property type="evidence" value="ECO:0007669"/>
    <property type="project" value="InterPro"/>
</dbReference>
<accession>A0A426V1E5</accession>
<dbReference type="InterPro" id="IPR016181">
    <property type="entry name" value="Acyl_CoA_acyltransferase"/>
</dbReference>
<dbReference type="OrthoDB" id="4119890at2"/>
<dbReference type="RefSeq" id="WP_125247340.1">
    <property type="nucleotide sequence ID" value="NZ_RSEB01000002.1"/>
</dbReference>
<dbReference type="EMBL" id="RSEB01000002">
    <property type="protein sequence ID" value="RRS00663.1"/>
    <property type="molecule type" value="Genomic_DNA"/>
</dbReference>
<dbReference type="PROSITE" id="PS51186">
    <property type="entry name" value="GNAT"/>
    <property type="match status" value="1"/>
</dbReference>